<proteinExistence type="predicted"/>
<dbReference type="OrthoDB" id="10424856at2759"/>
<accession>A0A5J5A6U3</accession>
<dbReference type="EMBL" id="CM018046">
    <property type="protein sequence ID" value="KAA8525151.1"/>
    <property type="molecule type" value="Genomic_DNA"/>
</dbReference>
<keyword evidence="3" id="KW-1185">Reference proteome</keyword>
<feature type="region of interest" description="Disordered" evidence="1">
    <location>
        <begin position="1"/>
        <end position="21"/>
    </location>
</feature>
<sequence length="262" mass="28890">MEFHEFVQAADASPTDEDDRRTGVGAVAIVSSERTDLFLLQFDHGGVNADGGQQALHDMAHATRRSAEDDHRILRYQPLDPHLRRLGDVDGQRRVAGWREFKADAAIGQRGGAIGVQSKFIKTHDGDEMRISTLTVRRKDERDEDLEDEMGPCCNYVESIVMPGFQNSLLYVEDGTISSSTTTTATERLGSSVAVSTLVRIPVSTWDEVVLRLIGVPLGTAPWSRSDPSGSQRASSLQRVQRGSLAAAIRIRNDHLRVINVR</sequence>
<name>A0A5J5A6U3_9ASTE</name>
<gene>
    <name evidence="2" type="ORF">F0562_006985</name>
</gene>
<organism evidence="2 3">
    <name type="scientific">Nyssa sinensis</name>
    <dbReference type="NCBI Taxonomy" id="561372"/>
    <lineage>
        <taxon>Eukaryota</taxon>
        <taxon>Viridiplantae</taxon>
        <taxon>Streptophyta</taxon>
        <taxon>Embryophyta</taxon>
        <taxon>Tracheophyta</taxon>
        <taxon>Spermatophyta</taxon>
        <taxon>Magnoliopsida</taxon>
        <taxon>eudicotyledons</taxon>
        <taxon>Gunneridae</taxon>
        <taxon>Pentapetalae</taxon>
        <taxon>asterids</taxon>
        <taxon>Cornales</taxon>
        <taxon>Nyssaceae</taxon>
        <taxon>Nyssa</taxon>
    </lineage>
</organism>
<evidence type="ECO:0000313" key="2">
    <source>
        <dbReference type="EMBL" id="KAA8525151.1"/>
    </source>
</evidence>
<dbReference type="AlphaFoldDB" id="A0A5J5A6U3"/>
<reference evidence="2 3" key="1">
    <citation type="submission" date="2019-09" db="EMBL/GenBank/DDBJ databases">
        <title>A chromosome-level genome assembly of the Chinese tupelo Nyssa sinensis.</title>
        <authorList>
            <person name="Yang X."/>
            <person name="Kang M."/>
            <person name="Yang Y."/>
            <person name="Xiong H."/>
            <person name="Wang M."/>
            <person name="Zhang Z."/>
            <person name="Wang Z."/>
            <person name="Wu H."/>
            <person name="Ma T."/>
            <person name="Liu J."/>
            <person name="Xi Z."/>
        </authorList>
    </citation>
    <scope>NUCLEOTIDE SEQUENCE [LARGE SCALE GENOMIC DNA]</scope>
    <source>
        <strain evidence="2">J267</strain>
        <tissue evidence="2">Leaf</tissue>
    </source>
</reference>
<evidence type="ECO:0000313" key="3">
    <source>
        <dbReference type="Proteomes" id="UP000325577"/>
    </source>
</evidence>
<protein>
    <submittedName>
        <fullName evidence="2">Uncharacterized protein</fullName>
    </submittedName>
</protein>
<evidence type="ECO:0000256" key="1">
    <source>
        <dbReference type="SAM" id="MobiDB-lite"/>
    </source>
</evidence>
<dbReference type="Proteomes" id="UP000325577">
    <property type="component" value="Linkage Group LG3"/>
</dbReference>